<gene>
    <name evidence="9" type="ORF">DWW10_06965</name>
</gene>
<evidence type="ECO:0000256" key="6">
    <source>
        <dbReference type="SAM" id="SignalP"/>
    </source>
</evidence>
<accession>A0A412YCS3</accession>
<dbReference type="Pfam" id="PF07980">
    <property type="entry name" value="SusD_RagB"/>
    <property type="match status" value="1"/>
</dbReference>
<dbReference type="GO" id="GO:0009279">
    <property type="term" value="C:cell outer membrane"/>
    <property type="evidence" value="ECO:0007669"/>
    <property type="project" value="UniProtKB-SubCell"/>
</dbReference>
<evidence type="ECO:0000256" key="1">
    <source>
        <dbReference type="ARBA" id="ARBA00004442"/>
    </source>
</evidence>
<reference evidence="9 10" key="1">
    <citation type="submission" date="2018-08" db="EMBL/GenBank/DDBJ databases">
        <title>A genome reference for cultivated species of the human gut microbiota.</title>
        <authorList>
            <person name="Zou Y."/>
            <person name="Xue W."/>
            <person name="Luo G."/>
        </authorList>
    </citation>
    <scope>NUCLEOTIDE SEQUENCE [LARGE SCALE GENOMIC DNA]</scope>
    <source>
        <strain evidence="9 10">AF14-32</strain>
    </source>
</reference>
<keyword evidence="4" id="KW-0472">Membrane</keyword>
<dbReference type="Pfam" id="PF14322">
    <property type="entry name" value="SusD-like_3"/>
    <property type="match status" value="1"/>
</dbReference>
<dbReference type="Proteomes" id="UP000283850">
    <property type="component" value="Unassembled WGS sequence"/>
</dbReference>
<evidence type="ECO:0000259" key="8">
    <source>
        <dbReference type="Pfam" id="PF14322"/>
    </source>
</evidence>
<feature type="chain" id="PRO_5019078883" evidence="6">
    <location>
        <begin position="29"/>
        <end position="504"/>
    </location>
</feature>
<feature type="domain" description="RagB/SusD" evidence="7">
    <location>
        <begin position="264"/>
        <end position="504"/>
    </location>
</feature>
<proteinExistence type="inferred from homology"/>
<evidence type="ECO:0000256" key="4">
    <source>
        <dbReference type="ARBA" id="ARBA00023136"/>
    </source>
</evidence>
<keyword evidence="3 6" id="KW-0732">Signal</keyword>
<dbReference type="SUPFAM" id="SSF48452">
    <property type="entry name" value="TPR-like"/>
    <property type="match status" value="1"/>
</dbReference>
<sequence length="504" mass="58117">MKFTDMKKNNIKMAVLLVSALFSMSSCSLSLLDQDNPNALTKDSFWQTAEDAKANLTAVYSSFRDQYFHRFIPMAWRGDDVQGTASNANYSQFDTFLLSDANTTCSTAWNQNFKGIYYANQVIHYVPRINMDETLKERYIGEAKFLRGYFYFTLYMEFKNIPLIIDIIESKDEYNQPQANPELVLEQIAKDFEDASLALPAIYPASDLGRATRGAALGYLAKVRMFQKQWQKASDALEQIVQSKTYSLMPTFQEVFLESKDFNKEILLEIPFSNAKVDGKDLSTSDNKREAMSKVGGWYMYWPTDWLFSEMKKELTVDGEYDPRLYTTIIFPNTKMKYYGKSYESWFGKNSKALGFGKYAEWEVLNDKIKNNSGKNQRLLRYSDILLLQAECLCRLNRLDEAIPYVNMVRNRAELSDLPTNISENDLLVEIEHQRVIELACEMNRYFDLLRWNGNILGTKNIKEVFEEHGDGGAENFVVGKSELMPIPMSEIQINPLIVQNPGY</sequence>
<organism evidence="9 10">
    <name type="scientific">Bacteroides intestinalis</name>
    <dbReference type="NCBI Taxonomy" id="329854"/>
    <lineage>
        <taxon>Bacteria</taxon>
        <taxon>Pseudomonadati</taxon>
        <taxon>Bacteroidota</taxon>
        <taxon>Bacteroidia</taxon>
        <taxon>Bacteroidales</taxon>
        <taxon>Bacteroidaceae</taxon>
        <taxon>Bacteroides</taxon>
    </lineage>
</organism>
<dbReference type="AlphaFoldDB" id="A0A412YCS3"/>
<dbReference type="PROSITE" id="PS51257">
    <property type="entry name" value="PROKAR_LIPOPROTEIN"/>
    <property type="match status" value="1"/>
</dbReference>
<protein>
    <submittedName>
        <fullName evidence="9">RagB/SusD family nutrient uptake outer membrane protein</fullName>
    </submittedName>
</protein>
<name>A0A412YCS3_9BACE</name>
<keyword evidence="5" id="KW-0998">Cell outer membrane</keyword>
<comment type="caution">
    <text evidence="9">The sequence shown here is derived from an EMBL/GenBank/DDBJ whole genome shotgun (WGS) entry which is preliminary data.</text>
</comment>
<evidence type="ECO:0000313" key="9">
    <source>
        <dbReference type="EMBL" id="RGV55289.1"/>
    </source>
</evidence>
<dbReference type="InterPro" id="IPR012944">
    <property type="entry name" value="SusD_RagB_dom"/>
</dbReference>
<evidence type="ECO:0000259" key="7">
    <source>
        <dbReference type="Pfam" id="PF07980"/>
    </source>
</evidence>
<dbReference type="InterPro" id="IPR033985">
    <property type="entry name" value="SusD-like_N"/>
</dbReference>
<evidence type="ECO:0000313" key="10">
    <source>
        <dbReference type="Proteomes" id="UP000283850"/>
    </source>
</evidence>
<dbReference type="EMBL" id="QRZF01000004">
    <property type="protein sequence ID" value="RGV55289.1"/>
    <property type="molecule type" value="Genomic_DNA"/>
</dbReference>
<feature type="signal peptide" evidence="6">
    <location>
        <begin position="1"/>
        <end position="28"/>
    </location>
</feature>
<dbReference type="CDD" id="cd08977">
    <property type="entry name" value="SusD"/>
    <property type="match status" value="1"/>
</dbReference>
<comment type="similarity">
    <text evidence="2">Belongs to the SusD family.</text>
</comment>
<dbReference type="InterPro" id="IPR011990">
    <property type="entry name" value="TPR-like_helical_dom_sf"/>
</dbReference>
<dbReference type="Gene3D" id="1.25.40.390">
    <property type="match status" value="1"/>
</dbReference>
<evidence type="ECO:0000256" key="3">
    <source>
        <dbReference type="ARBA" id="ARBA00022729"/>
    </source>
</evidence>
<comment type="subcellular location">
    <subcellularLocation>
        <location evidence="1">Cell outer membrane</location>
    </subcellularLocation>
</comment>
<evidence type="ECO:0000256" key="5">
    <source>
        <dbReference type="ARBA" id="ARBA00023237"/>
    </source>
</evidence>
<feature type="domain" description="SusD-like N-terminal" evidence="8">
    <location>
        <begin position="82"/>
        <end position="223"/>
    </location>
</feature>
<evidence type="ECO:0000256" key="2">
    <source>
        <dbReference type="ARBA" id="ARBA00006275"/>
    </source>
</evidence>